<evidence type="ECO:0000313" key="2">
    <source>
        <dbReference type="Ensembl" id="ENSNPEP00000011026.1"/>
    </source>
</evidence>
<reference evidence="2" key="1">
    <citation type="submission" date="2025-08" db="UniProtKB">
        <authorList>
            <consortium name="Ensembl"/>
        </authorList>
    </citation>
    <scope>IDENTIFICATION</scope>
</reference>
<feature type="compositionally biased region" description="Basic residues" evidence="1">
    <location>
        <begin position="253"/>
        <end position="265"/>
    </location>
</feature>
<reference evidence="2" key="2">
    <citation type="submission" date="2025-09" db="UniProtKB">
        <authorList>
            <consortium name="Ensembl"/>
        </authorList>
    </citation>
    <scope>IDENTIFICATION</scope>
</reference>
<evidence type="ECO:0000313" key="3">
    <source>
        <dbReference type="Proteomes" id="UP000694420"/>
    </source>
</evidence>
<dbReference type="Proteomes" id="UP000694420">
    <property type="component" value="Unplaced"/>
</dbReference>
<dbReference type="InterPro" id="IPR032727">
    <property type="entry name" value="CLAMP"/>
</dbReference>
<dbReference type="PANTHER" id="PTHR28457">
    <property type="entry name" value="COILED-COIL DOMAIN-CONTAINING PROTEIN 189"/>
    <property type="match status" value="1"/>
</dbReference>
<organism evidence="2 3">
    <name type="scientific">Nothoprocta perdicaria</name>
    <name type="common">Chilean tinamou</name>
    <name type="synonym">Crypturus perdicarius</name>
    <dbReference type="NCBI Taxonomy" id="30464"/>
    <lineage>
        <taxon>Eukaryota</taxon>
        <taxon>Metazoa</taxon>
        <taxon>Chordata</taxon>
        <taxon>Craniata</taxon>
        <taxon>Vertebrata</taxon>
        <taxon>Euteleostomi</taxon>
        <taxon>Archelosauria</taxon>
        <taxon>Archosauria</taxon>
        <taxon>Dinosauria</taxon>
        <taxon>Saurischia</taxon>
        <taxon>Theropoda</taxon>
        <taxon>Coelurosauria</taxon>
        <taxon>Aves</taxon>
        <taxon>Palaeognathae</taxon>
        <taxon>Tinamiformes</taxon>
        <taxon>Tinamidae</taxon>
        <taxon>Nothoprocta</taxon>
    </lineage>
</organism>
<dbReference type="Ensembl" id="ENSNPET00000011310.1">
    <property type="protein sequence ID" value="ENSNPEP00000011026.1"/>
    <property type="gene ID" value="ENSNPEG00000008289.1"/>
</dbReference>
<accession>A0A8C6Z6V3</accession>
<sequence length="265" mass="30454">MVLLSPVAVRAVVQLQREEGRQLLRELLGWEPFDEVWDLQQSIRLDILYNSIMFAARKGLSWAAVATVGKIAEELLEEMKGEEGPLKPGILCDYFLNTYFKHFHLYQFLLCHKRTVQQSYATLEVCVPPHPLPLEAGVEVEVEKHQQQIAALSAAETQKRTDVLHLQKMLKAEKDIKLEKCSSQDPLQKGSLFERIPLVEEVIRAEAETTREIFQAEIQATFEILELRLQKKMLSLKPPVSNLPPLVPDVRTKKTPKPRERKKKK</sequence>
<feature type="region of interest" description="Disordered" evidence="1">
    <location>
        <begin position="237"/>
        <end position="265"/>
    </location>
</feature>
<name>A0A8C6Z6V3_NOTPE</name>
<dbReference type="PANTHER" id="PTHR28457:SF2">
    <property type="entry name" value="SIMILAR TO 4930578I06RIK PROTEIN"/>
    <property type="match status" value="1"/>
</dbReference>
<gene>
    <name evidence="2" type="primary">CUNH8orf74</name>
</gene>
<dbReference type="AlphaFoldDB" id="A0A8C6Z6V3"/>
<proteinExistence type="predicted"/>
<evidence type="ECO:0000256" key="1">
    <source>
        <dbReference type="SAM" id="MobiDB-lite"/>
    </source>
</evidence>
<protein>
    <submittedName>
        <fullName evidence="2">Uncharacterized protein</fullName>
    </submittedName>
</protein>
<keyword evidence="3" id="KW-1185">Reference proteome</keyword>